<comment type="caution">
    <text evidence="1">The sequence shown here is derived from an EMBL/GenBank/DDBJ whole genome shotgun (WGS) entry which is preliminary data.</text>
</comment>
<dbReference type="EMBL" id="CM039438">
    <property type="protein sequence ID" value="KAI4298978.1"/>
    <property type="molecule type" value="Genomic_DNA"/>
</dbReference>
<sequence>MPRYILKVSLSVLLLPFRSISTQRRHSPVNQPLERTPLRVTLQNQLHICRFRGFIWHERSDLLVQFYCT</sequence>
<dbReference type="Proteomes" id="UP000828941">
    <property type="component" value="Chromosome 13"/>
</dbReference>
<evidence type="ECO:0000313" key="1">
    <source>
        <dbReference type="EMBL" id="KAI4298978.1"/>
    </source>
</evidence>
<name>A0ACB9KPN3_BAUVA</name>
<organism evidence="1 2">
    <name type="scientific">Bauhinia variegata</name>
    <name type="common">Purple orchid tree</name>
    <name type="synonym">Phanera variegata</name>
    <dbReference type="NCBI Taxonomy" id="167791"/>
    <lineage>
        <taxon>Eukaryota</taxon>
        <taxon>Viridiplantae</taxon>
        <taxon>Streptophyta</taxon>
        <taxon>Embryophyta</taxon>
        <taxon>Tracheophyta</taxon>
        <taxon>Spermatophyta</taxon>
        <taxon>Magnoliopsida</taxon>
        <taxon>eudicotyledons</taxon>
        <taxon>Gunneridae</taxon>
        <taxon>Pentapetalae</taxon>
        <taxon>rosids</taxon>
        <taxon>fabids</taxon>
        <taxon>Fabales</taxon>
        <taxon>Fabaceae</taxon>
        <taxon>Cercidoideae</taxon>
        <taxon>Cercideae</taxon>
        <taxon>Bauhiniinae</taxon>
        <taxon>Bauhinia</taxon>
    </lineage>
</organism>
<keyword evidence="2" id="KW-1185">Reference proteome</keyword>
<accession>A0ACB9KPN3</accession>
<protein>
    <submittedName>
        <fullName evidence="1">Uncharacterized protein</fullName>
    </submittedName>
</protein>
<proteinExistence type="predicted"/>
<reference evidence="1 2" key="1">
    <citation type="journal article" date="2022" name="DNA Res.">
        <title>Chromosomal-level genome assembly of the orchid tree Bauhinia variegata (Leguminosae; Cercidoideae) supports the allotetraploid origin hypothesis of Bauhinia.</title>
        <authorList>
            <person name="Zhong Y."/>
            <person name="Chen Y."/>
            <person name="Zheng D."/>
            <person name="Pang J."/>
            <person name="Liu Y."/>
            <person name="Luo S."/>
            <person name="Meng S."/>
            <person name="Qian L."/>
            <person name="Wei D."/>
            <person name="Dai S."/>
            <person name="Zhou R."/>
        </authorList>
    </citation>
    <scope>NUCLEOTIDE SEQUENCE [LARGE SCALE GENOMIC DNA]</scope>
    <source>
        <strain evidence="1">BV-YZ2020</strain>
    </source>
</reference>
<evidence type="ECO:0000313" key="2">
    <source>
        <dbReference type="Proteomes" id="UP000828941"/>
    </source>
</evidence>
<gene>
    <name evidence="1" type="ORF">L6164_032480</name>
</gene>